<dbReference type="InterPro" id="IPR003382">
    <property type="entry name" value="Flavoprotein"/>
</dbReference>
<comment type="catalytic activity">
    <reaction evidence="6">
        <text>dimethylallyl phosphate + FMNH2 = prenylated FMNH2 + phosphate</text>
        <dbReference type="Rhea" id="RHEA:37743"/>
        <dbReference type="ChEBI" id="CHEBI:43474"/>
        <dbReference type="ChEBI" id="CHEBI:57618"/>
        <dbReference type="ChEBI" id="CHEBI:87467"/>
        <dbReference type="ChEBI" id="CHEBI:88052"/>
        <dbReference type="EC" id="2.5.1.129"/>
    </reaction>
</comment>
<evidence type="ECO:0000256" key="1">
    <source>
        <dbReference type="ARBA" id="ARBA00022602"/>
    </source>
</evidence>
<evidence type="ECO:0000256" key="2">
    <source>
        <dbReference type="ARBA" id="ARBA00022630"/>
    </source>
</evidence>
<dbReference type="SUPFAM" id="SSF52507">
    <property type="entry name" value="Homo-oligomeric flavin-containing Cys decarboxylases, HFCD"/>
    <property type="match status" value="1"/>
</dbReference>
<keyword evidence="3 6" id="KW-0288">FMN</keyword>
<dbReference type="RefSeq" id="WP_048101700.1">
    <property type="nucleotide sequence ID" value="NZ_JBBYJF010000011.1"/>
</dbReference>
<feature type="binding site" evidence="6">
    <location>
        <begin position="85"/>
        <end position="88"/>
    </location>
    <ligand>
        <name>FMN</name>
        <dbReference type="ChEBI" id="CHEBI:58210"/>
    </ligand>
</feature>
<dbReference type="Gene3D" id="3.40.50.1950">
    <property type="entry name" value="Flavin prenyltransferase-like"/>
    <property type="match status" value="1"/>
</dbReference>
<dbReference type="EMBL" id="LJCQ01000187">
    <property type="protein sequence ID" value="KPV46755.1"/>
    <property type="molecule type" value="Genomic_DNA"/>
</dbReference>
<accession>A0A0Q0RPQ1</accession>
<evidence type="ECO:0000256" key="6">
    <source>
        <dbReference type="HAMAP-Rule" id="MF_01984"/>
    </source>
</evidence>
<feature type="binding site" evidence="6">
    <location>
        <position position="120"/>
    </location>
    <ligand>
        <name>FMN</name>
        <dbReference type="ChEBI" id="CHEBI:58210"/>
    </ligand>
</feature>
<dbReference type="Proteomes" id="UP000050515">
    <property type="component" value="Unassembled WGS sequence"/>
</dbReference>
<comment type="caution">
    <text evidence="6">Lacks conserved residue(s) required for the propagation of feature annotation.</text>
</comment>
<reference evidence="8 11" key="1">
    <citation type="submission" date="2015-09" db="EMBL/GenBank/DDBJ databases">
        <title>Draft genome sequence of Acidiplasma aeolicum DSM 18409.</title>
        <authorList>
            <person name="Hemp J."/>
        </authorList>
    </citation>
    <scope>NUCLEOTIDE SEQUENCE [LARGE SCALE GENOMIC DNA]</scope>
    <source>
        <strain evidence="8 11">V</strain>
    </source>
</reference>
<dbReference type="NCBIfam" id="TIGR00421">
    <property type="entry name" value="ubiX_pad"/>
    <property type="match status" value="1"/>
</dbReference>
<evidence type="ECO:0000256" key="3">
    <source>
        <dbReference type="ARBA" id="ARBA00022643"/>
    </source>
</evidence>
<dbReference type="PANTHER" id="PTHR43374">
    <property type="entry name" value="FLAVIN PRENYLTRANSFERASE"/>
    <property type="match status" value="1"/>
</dbReference>
<evidence type="ECO:0000313" key="9">
    <source>
        <dbReference type="EMBL" id="KQB34131.1"/>
    </source>
</evidence>
<dbReference type="AlphaFoldDB" id="A0A0Q0RPQ1"/>
<feature type="binding site" evidence="6">
    <location>
        <position position="150"/>
    </location>
    <ligand>
        <name>dimethylallyl phosphate</name>
        <dbReference type="ChEBI" id="CHEBI:88052"/>
    </ligand>
</feature>
<dbReference type="InterPro" id="IPR036551">
    <property type="entry name" value="Flavin_trans-like"/>
</dbReference>
<gene>
    <name evidence="6" type="primary">ubiX</name>
    <name evidence="9" type="ORF">AOG54_05615</name>
    <name evidence="8" type="ORF">SE19_04175</name>
</gene>
<dbReference type="PATRIC" id="fig|507754.4.peg.260"/>
<keyword evidence="10" id="KW-1185">Reference proteome</keyword>
<reference evidence="9 10" key="2">
    <citation type="submission" date="2015-09" db="EMBL/GenBank/DDBJ databases">
        <title>Heavy metals and arsenic resistance mechanisms in polyextremophilic archaea of the family Ferroplasmaceae.</title>
        <authorList>
            <person name="Bulaev A.G."/>
            <person name="Kanygina A.V."/>
        </authorList>
    </citation>
    <scope>NUCLEOTIDE SEQUENCE [LARGE SCALE GENOMIC DNA]</scope>
    <source>
        <strain evidence="9 10">VT</strain>
    </source>
</reference>
<dbReference type="Proteomes" id="UP000050320">
    <property type="component" value="Unassembled WGS sequence"/>
</dbReference>
<dbReference type="GO" id="GO:0016831">
    <property type="term" value="F:carboxy-lyase activity"/>
    <property type="evidence" value="ECO:0007669"/>
    <property type="project" value="TreeGrafter"/>
</dbReference>
<dbReference type="Pfam" id="PF02441">
    <property type="entry name" value="Flavoprotein"/>
    <property type="match status" value="1"/>
</dbReference>
<evidence type="ECO:0000313" key="11">
    <source>
        <dbReference type="Proteomes" id="UP000050515"/>
    </source>
</evidence>
<comment type="similarity">
    <text evidence="5 6">Belongs to the UbiX/PAD1 family.</text>
</comment>
<evidence type="ECO:0000313" key="8">
    <source>
        <dbReference type="EMBL" id="KPV46755.1"/>
    </source>
</evidence>
<feature type="binding site" evidence="6">
    <location>
        <position position="166"/>
    </location>
    <ligand>
        <name>dimethylallyl phosphate</name>
        <dbReference type="ChEBI" id="CHEBI:88052"/>
    </ligand>
</feature>
<organism evidence="9 10">
    <name type="scientific">Acidiplasma aeolicum</name>
    <dbReference type="NCBI Taxonomy" id="507754"/>
    <lineage>
        <taxon>Archaea</taxon>
        <taxon>Methanobacteriati</taxon>
        <taxon>Thermoplasmatota</taxon>
        <taxon>Thermoplasmata</taxon>
        <taxon>Thermoplasmatales</taxon>
        <taxon>Ferroplasmaceae</taxon>
        <taxon>Acidiplasma</taxon>
    </lineage>
</organism>
<dbReference type="EMBL" id="LKBG01000254">
    <property type="protein sequence ID" value="KQB34131.1"/>
    <property type="molecule type" value="Genomic_DNA"/>
</dbReference>
<dbReference type="PANTHER" id="PTHR43374:SF1">
    <property type="entry name" value="FLAVIN PRENYLTRANSFERASE PAD1, MITOCHONDRIAL"/>
    <property type="match status" value="1"/>
</dbReference>
<evidence type="ECO:0000256" key="4">
    <source>
        <dbReference type="ARBA" id="ARBA00022679"/>
    </source>
</evidence>
<proteinExistence type="inferred from homology"/>
<evidence type="ECO:0000256" key="5">
    <source>
        <dbReference type="ARBA" id="ARBA00060793"/>
    </source>
</evidence>
<dbReference type="FunFam" id="3.40.50.1950:FF:000001">
    <property type="entry name" value="Flavin prenyltransferase UbiX"/>
    <property type="match status" value="1"/>
</dbReference>
<comment type="function">
    <text evidence="6">Flavin prenyltransferase that catalyzes the synthesis of the prenylated FMN cofactor (prenyl-FMN) for 4-hydroxy-3-polyprenylbenzoic acid decarboxylase UbiD. The prenyltransferase is metal-independent and links a dimethylallyl moiety from dimethylallyl monophosphate (DMAP) to the flavin N5 and C6 atoms of FMN.</text>
</comment>
<dbReference type="HAMAP" id="MF_01984">
    <property type="entry name" value="ubiX_pad"/>
    <property type="match status" value="1"/>
</dbReference>
<dbReference type="OrthoDB" id="9540at2157"/>
<evidence type="ECO:0000259" key="7">
    <source>
        <dbReference type="Pfam" id="PF02441"/>
    </source>
</evidence>
<dbReference type="InterPro" id="IPR004507">
    <property type="entry name" value="UbiX-like"/>
</dbReference>
<feature type="binding site" evidence="6">
    <location>
        <position position="34"/>
    </location>
    <ligand>
        <name>FMN</name>
        <dbReference type="ChEBI" id="CHEBI:58210"/>
    </ligand>
</feature>
<dbReference type="NCBIfam" id="NF004685">
    <property type="entry name" value="PRK06029.1"/>
    <property type="match status" value="1"/>
</dbReference>
<keyword evidence="1 6" id="KW-0637">Prenyltransferase</keyword>
<comment type="caution">
    <text evidence="9">The sequence shown here is derived from an EMBL/GenBank/DDBJ whole genome shotgun (WGS) entry which is preliminary data.</text>
</comment>
<name>A0A0Q0RPQ1_9ARCH</name>
<evidence type="ECO:0000313" key="10">
    <source>
        <dbReference type="Proteomes" id="UP000050320"/>
    </source>
</evidence>
<sequence>MKKIVIGLSGASGSIYGIRLLEKIKEAEIHLIISESAKKVIELETDYDLNYIKNLADYVYDDSNIAATVSSGSFIFDSYIIIPCSSSTMAKIAVGISDTLISRVALVAMKERRRIIIVPRETPLSTIMIKNMLALSESGVIIAPAMPGFYSRPKTVDDMVNSMVGRVMDLAGIENEISKRWSHP</sequence>
<keyword evidence="2 6" id="KW-0285">Flavoprotein</keyword>
<dbReference type="EC" id="2.5.1.129" evidence="6"/>
<protein>
    <recommendedName>
        <fullName evidence="6">Flavin prenyltransferase UbiX</fullName>
        <ecNumber evidence="6">2.5.1.129</ecNumber>
    </recommendedName>
</protein>
<dbReference type="GO" id="GO:0106141">
    <property type="term" value="F:flavin prenyltransferase activity"/>
    <property type="evidence" value="ECO:0007669"/>
    <property type="project" value="UniProtKB-EC"/>
</dbReference>
<feature type="binding site" evidence="6">
    <location>
        <begin position="10"/>
        <end position="12"/>
    </location>
    <ligand>
        <name>FMN</name>
        <dbReference type="ChEBI" id="CHEBI:58210"/>
    </ligand>
</feature>
<keyword evidence="4 6" id="KW-0808">Transferase</keyword>
<feature type="domain" description="Flavoprotein" evidence="7">
    <location>
        <begin position="2"/>
        <end position="169"/>
    </location>
</feature>
<dbReference type="GeneID" id="84222298"/>